<sequence>MSSGGETKKHGPPGPRPAGMWARLWFRASWPAVALWRRGRNGWLVKKGERRARHWWRPRTWLVNAVYLALSAMYLLLIVYSFVAPKKIYSFNSWQGALAAIGLSSTAVIATVWFIFWRFRRARSYYLRKAKRFPGELVKPGSIIGEVVGRDQLCDALMNDLRDRRQRRPHVIVGTLGVGKTALLVRLTQRLARKGVVPVVLQLRDVRDVREFNFSKLAARKFCAEVLEWVSSRSEAEKIWQRLRHTQDRAVVLADGLEEALKGADDRDNKIRKAINDAREAKLPLVMTSRPQKSLEAIDAAQTVLEPLSEEAALRYVAEGSNWRSNRQRMDWVVEAAEIAESPIYLNIAKDLELRGLLEPIVGGGEDEKCDPRDQDVWTLRYDLLDAWIQALVKGHLYPEQPLSYKGRFTTVEYLSVLACAALHTNSTYAGYGALTATPAAAADASGEGGVSGGSGGTGEALVVGALRARLRKRLESVADGCDAGDGPAGNFDERLAGSWGSRLGLVEEQGEGVRFHHSVLQAYLASRYMDALVRCEETVRPPRSEAVAAASSTAPAGGRPPNDPQPVPAPSAPSVEEAYFGQALQRPGRELAMALVFYSRSMEALKGNHGQHGSDTHGADGHGSDAHGTDAHGIDDCPIGIVRDRLEEAAGRALQGGSAQAAGAGRDDAGSGDIEQDPKIRALELYSAALDVDSFHHRPRHHDIVQTVRDGWEKLQVYNDRKLDAPKKALIQRIGATGRLLSKRHALPPWDVQEVQGETAYAHLFEITGKEPSHSVRFTIAQAIGEGGDDAYRTLERELFRTSAGASVPAGGKAEFFPTGMNVDDVFYAFSYRPGASEAVSRSTSGSPGTCEADGPPSAPGTTRTERLLRKERARRLSKHQRDEEAAEQREREAEEREHRKEIMRAWLAPMLVRSCSFTPHRSTPYELLSWWMERLRDGRVDLRQQVALAQGFRQAANHRTPPTEPARARDFLNEQAWKMLKYTRYWFARLVLLHALTLWALPDDITQRQPRHGHGARPARQMRQWLEQGADPVGRRKRHEEHPLVGAAGKLARQALQTRRPDRFLWIDEVGTASQIGSETSSPGEQRMHNLWIPPSRGWSTLDPDAQQLLADVLVLLILTEERGDRPKDALLRLKHAYSGEQNRLPPCLARDRTPLNPLQALVGETPCSLPGSNCADGCPFEFCPYPPKGPQCRTELNELFCIQQSSLLSPLQFQAWRFLRFRRRARWQRKVPVKNLLRFWDEMGARARNHSLKEASF</sequence>
<comment type="caution">
    <text evidence="4">The sequence shown here is derived from an EMBL/GenBank/DDBJ whole genome shotgun (WGS) entry which is preliminary data.</text>
</comment>
<feature type="compositionally biased region" description="Basic and acidic residues" evidence="1">
    <location>
        <begin position="613"/>
        <end position="633"/>
    </location>
</feature>
<evidence type="ECO:0000259" key="3">
    <source>
        <dbReference type="Pfam" id="PF05729"/>
    </source>
</evidence>
<dbReference type="Gene3D" id="3.40.50.300">
    <property type="entry name" value="P-loop containing nucleotide triphosphate hydrolases"/>
    <property type="match status" value="1"/>
</dbReference>
<dbReference type="Proteomes" id="UP000623010">
    <property type="component" value="Unassembled WGS sequence"/>
</dbReference>
<keyword evidence="2" id="KW-0812">Transmembrane</keyword>
<name>A0A918VBV8_9ACTN</name>
<keyword evidence="5" id="KW-1185">Reference proteome</keyword>
<gene>
    <name evidence="4" type="ORF">GCM10010389_27720</name>
</gene>
<feature type="transmembrane region" description="Helical" evidence="2">
    <location>
        <begin position="60"/>
        <end position="82"/>
    </location>
</feature>
<accession>A0A918VBV8</accession>
<evidence type="ECO:0000256" key="2">
    <source>
        <dbReference type="SAM" id="Phobius"/>
    </source>
</evidence>
<feature type="domain" description="NACHT" evidence="3">
    <location>
        <begin position="169"/>
        <end position="318"/>
    </location>
</feature>
<feature type="region of interest" description="Disordered" evidence="1">
    <location>
        <begin position="652"/>
        <end position="675"/>
    </location>
</feature>
<dbReference type="InterPro" id="IPR027417">
    <property type="entry name" value="P-loop_NTPase"/>
</dbReference>
<evidence type="ECO:0000313" key="5">
    <source>
        <dbReference type="Proteomes" id="UP000623010"/>
    </source>
</evidence>
<protein>
    <recommendedName>
        <fullName evidence="3">NACHT domain-containing protein</fullName>
    </recommendedName>
</protein>
<dbReference type="SUPFAM" id="SSF52540">
    <property type="entry name" value="P-loop containing nucleoside triphosphate hydrolases"/>
    <property type="match status" value="1"/>
</dbReference>
<evidence type="ECO:0000313" key="4">
    <source>
        <dbReference type="EMBL" id="GGZ87955.1"/>
    </source>
</evidence>
<proteinExistence type="predicted"/>
<evidence type="ECO:0000256" key="1">
    <source>
        <dbReference type="SAM" id="MobiDB-lite"/>
    </source>
</evidence>
<feature type="compositionally biased region" description="Pro residues" evidence="1">
    <location>
        <begin position="562"/>
        <end position="572"/>
    </location>
</feature>
<reference evidence="4" key="2">
    <citation type="submission" date="2020-09" db="EMBL/GenBank/DDBJ databases">
        <authorList>
            <person name="Sun Q."/>
            <person name="Ohkuma M."/>
        </authorList>
    </citation>
    <scope>NUCLEOTIDE SEQUENCE</scope>
    <source>
        <strain evidence="4">JCM 5016</strain>
    </source>
</reference>
<feature type="compositionally biased region" description="Basic and acidic residues" evidence="1">
    <location>
        <begin position="881"/>
        <end position="900"/>
    </location>
</feature>
<feature type="transmembrane region" description="Helical" evidence="2">
    <location>
        <begin position="94"/>
        <end position="119"/>
    </location>
</feature>
<reference evidence="4" key="1">
    <citation type="journal article" date="2014" name="Int. J. Syst. Evol. Microbiol.">
        <title>Complete genome sequence of Corynebacterium casei LMG S-19264T (=DSM 44701T), isolated from a smear-ripened cheese.</title>
        <authorList>
            <consortium name="US DOE Joint Genome Institute (JGI-PGF)"/>
            <person name="Walter F."/>
            <person name="Albersmeier A."/>
            <person name="Kalinowski J."/>
            <person name="Ruckert C."/>
        </authorList>
    </citation>
    <scope>NUCLEOTIDE SEQUENCE</scope>
    <source>
        <strain evidence="4">JCM 5016</strain>
    </source>
</reference>
<dbReference type="AlphaFoldDB" id="A0A918VBV8"/>
<dbReference type="InterPro" id="IPR007111">
    <property type="entry name" value="NACHT_NTPase"/>
</dbReference>
<dbReference type="EMBL" id="BMWH01000009">
    <property type="protein sequence ID" value="GGZ87955.1"/>
    <property type="molecule type" value="Genomic_DNA"/>
</dbReference>
<feature type="compositionally biased region" description="Low complexity" evidence="1">
    <location>
        <begin position="652"/>
        <end position="665"/>
    </location>
</feature>
<feature type="region of interest" description="Disordered" evidence="1">
    <location>
        <begin position="839"/>
        <end position="900"/>
    </location>
</feature>
<keyword evidence="2" id="KW-0472">Membrane</keyword>
<feature type="region of interest" description="Disordered" evidence="1">
    <location>
        <begin position="540"/>
        <end position="575"/>
    </location>
</feature>
<keyword evidence="2" id="KW-1133">Transmembrane helix</keyword>
<dbReference type="Pfam" id="PF05729">
    <property type="entry name" value="NACHT"/>
    <property type="match status" value="1"/>
</dbReference>
<feature type="compositionally biased region" description="Low complexity" evidence="1">
    <location>
        <begin position="545"/>
        <end position="557"/>
    </location>
</feature>
<feature type="region of interest" description="Disordered" evidence="1">
    <location>
        <begin position="608"/>
        <end position="633"/>
    </location>
</feature>
<organism evidence="4 5">
    <name type="scientific">Streptomyces echinoruber</name>
    <dbReference type="NCBI Taxonomy" id="68898"/>
    <lineage>
        <taxon>Bacteria</taxon>
        <taxon>Bacillati</taxon>
        <taxon>Actinomycetota</taxon>
        <taxon>Actinomycetes</taxon>
        <taxon>Kitasatosporales</taxon>
        <taxon>Streptomycetaceae</taxon>
        <taxon>Streptomyces</taxon>
    </lineage>
</organism>